<feature type="region of interest" description="Disordered" evidence="1">
    <location>
        <begin position="85"/>
        <end position="105"/>
    </location>
</feature>
<organism evidence="2 3">
    <name type="scientific">Streptomyces albireticuli</name>
    <dbReference type="NCBI Taxonomy" id="1940"/>
    <lineage>
        <taxon>Bacteria</taxon>
        <taxon>Bacillati</taxon>
        <taxon>Actinomycetota</taxon>
        <taxon>Actinomycetes</taxon>
        <taxon>Kitasatosporales</taxon>
        <taxon>Streptomycetaceae</taxon>
        <taxon>Streptomyces</taxon>
    </lineage>
</organism>
<reference evidence="2 3" key="1">
    <citation type="submission" date="2017-08" db="EMBL/GenBank/DDBJ databases">
        <title>Genome sequence of Streptomyces albireticuli NRRL B-1670.</title>
        <authorList>
            <person name="Graham D.E."/>
            <person name="Mahan K.M."/>
            <person name="Klingeman D.M."/>
            <person name="Hettich R.L."/>
            <person name="Parry R.J."/>
            <person name="Spain J.C."/>
        </authorList>
    </citation>
    <scope>NUCLEOTIDE SEQUENCE [LARGE SCALE GENOMIC DNA]</scope>
    <source>
        <strain evidence="2 3">NRRL B-1670</strain>
    </source>
</reference>
<dbReference type="Pfam" id="PF13384">
    <property type="entry name" value="HTH_23"/>
    <property type="match status" value="1"/>
</dbReference>
<dbReference type="Proteomes" id="UP000218944">
    <property type="component" value="Unassembled WGS sequence"/>
</dbReference>
<evidence type="ECO:0000313" key="3">
    <source>
        <dbReference type="Proteomes" id="UP000218944"/>
    </source>
</evidence>
<dbReference type="EMBL" id="NSJV01000223">
    <property type="protein sequence ID" value="PAU48741.1"/>
    <property type="molecule type" value="Genomic_DNA"/>
</dbReference>
<accession>A0A2A2DB85</accession>
<dbReference type="AlphaFoldDB" id="A0A2A2DB85"/>
<protein>
    <submittedName>
        <fullName evidence="2">Uncharacterized protein</fullName>
    </submittedName>
</protein>
<feature type="compositionally biased region" description="Basic and acidic residues" evidence="1">
    <location>
        <begin position="90"/>
        <end position="99"/>
    </location>
</feature>
<keyword evidence="3" id="KW-1185">Reference proteome</keyword>
<gene>
    <name evidence="2" type="ORF">CK936_11900</name>
</gene>
<proteinExistence type="predicted"/>
<evidence type="ECO:0000313" key="2">
    <source>
        <dbReference type="EMBL" id="PAU48741.1"/>
    </source>
</evidence>
<evidence type="ECO:0000256" key="1">
    <source>
        <dbReference type="SAM" id="MobiDB-lite"/>
    </source>
</evidence>
<name>A0A2A2DB85_9ACTN</name>
<sequence>MKGSGVSDEEVWQVSEALDRVEAIEDPEARVRAMSKVMADQVRRNRTWQKERREMVLTLKADGVSFRKIAERVGTSLGTVQDILRGHSGSWKDRPKSPADGDASS</sequence>
<comment type="caution">
    <text evidence="2">The sequence shown here is derived from an EMBL/GenBank/DDBJ whole genome shotgun (WGS) entry which is preliminary data.</text>
</comment>